<dbReference type="EMBL" id="WJZX01000082">
    <property type="protein sequence ID" value="MCF5656945.1"/>
    <property type="molecule type" value="Genomic_DNA"/>
</dbReference>
<protein>
    <submittedName>
        <fullName evidence="2">GNAT family N-acetyltransferase</fullName>
    </submittedName>
</protein>
<sequence>MHVVAEHRRSGVGMALLEAYALDAAAQGFTQLRLSVRPENPAKFMYQKAGFLHTGTEAHGYLRYERHA</sequence>
<reference evidence="2" key="1">
    <citation type="submission" date="2019-11" db="EMBL/GenBank/DDBJ databases">
        <title>Epiphytic Pseudomonas syringae from cherry orchards.</title>
        <authorList>
            <person name="Hulin M.T."/>
        </authorList>
    </citation>
    <scope>NUCLEOTIDE SEQUENCE</scope>
    <source>
        <strain evidence="2">PA-2-1F</strain>
    </source>
</reference>
<evidence type="ECO:0000313" key="2">
    <source>
        <dbReference type="EMBL" id="MCF5656945.1"/>
    </source>
</evidence>
<dbReference type="PROSITE" id="PS51186">
    <property type="entry name" value="GNAT"/>
    <property type="match status" value="1"/>
</dbReference>
<accession>A0AAP2WH30</accession>
<dbReference type="SUPFAM" id="SSF55729">
    <property type="entry name" value="Acyl-CoA N-acyltransferases (Nat)"/>
    <property type="match status" value="1"/>
</dbReference>
<name>A0AAP2WH30_9PSED</name>
<feature type="domain" description="N-acetyltransferase" evidence="1">
    <location>
        <begin position="1"/>
        <end position="68"/>
    </location>
</feature>
<evidence type="ECO:0000313" key="3">
    <source>
        <dbReference type="Proteomes" id="UP000814126"/>
    </source>
</evidence>
<dbReference type="AlphaFoldDB" id="A0AAP2WH30"/>
<dbReference type="InterPro" id="IPR000182">
    <property type="entry name" value="GNAT_dom"/>
</dbReference>
<comment type="caution">
    <text evidence="2">The sequence shown here is derived from an EMBL/GenBank/DDBJ whole genome shotgun (WGS) entry which is preliminary data.</text>
</comment>
<organism evidence="2 3">
    <name type="scientific">Pseudomonas poae</name>
    <dbReference type="NCBI Taxonomy" id="200451"/>
    <lineage>
        <taxon>Bacteria</taxon>
        <taxon>Pseudomonadati</taxon>
        <taxon>Pseudomonadota</taxon>
        <taxon>Gammaproteobacteria</taxon>
        <taxon>Pseudomonadales</taxon>
        <taxon>Pseudomonadaceae</taxon>
        <taxon>Pseudomonas</taxon>
    </lineage>
</organism>
<evidence type="ECO:0000259" key="1">
    <source>
        <dbReference type="PROSITE" id="PS51186"/>
    </source>
</evidence>
<dbReference type="InterPro" id="IPR016181">
    <property type="entry name" value="Acyl_CoA_acyltransferase"/>
</dbReference>
<dbReference type="Pfam" id="PF13673">
    <property type="entry name" value="Acetyltransf_10"/>
    <property type="match status" value="1"/>
</dbReference>
<proteinExistence type="predicted"/>
<dbReference type="Proteomes" id="UP000814126">
    <property type="component" value="Unassembled WGS sequence"/>
</dbReference>
<gene>
    <name evidence="2" type="ORF">GIV46_18190</name>
</gene>
<dbReference type="GO" id="GO:0016747">
    <property type="term" value="F:acyltransferase activity, transferring groups other than amino-acyl groups"/>
    <property type="evidence" value="ECO:0007669"/>
    <property type="project" value="InterPro"/>
</dbReference>
<dbReference type="Gene3D" id="3.40.630.30">
    <property type="match status" value="1"/>
</dbReference>